<protein>
    <recommendedName>
        <fullName evidence="3">BrnA antitoxin of type II toxin-antitoxin system</fullName>
    </recommendedName>
</protein>
<proteinExistence type="predicted"/>
<evidence type="ECO:0000313" key="1">
    <source>
        <dbReference type="EMBL" id="SNT24714.1"/>
    </source>
</evidence>
<gene>
    <name evidence="1" type="ORF">SAMN05421770_10666</name>
</gene>
<organism evidence="1 2">
    <name type="scientific">Granulicella rosea</name>
    <dbReference type="NCBI Taxonomy" id="474952"/>
    <lineage>
        <taxon>Bacteria</taxon>
        <taxon>Pseudomonadati</taxon>
        <taxon>Acidobacteriota</taxon>
        <taxon>Terriglobia</taxon>
        <taxon>Terriglobales</taxon>
        <taxon>Acidobacteriaceae</taxon>
        <taxon>Granulicella</taxon>
    </lineage>
</organism>
<accession>A0A239L598</accession>
<sequence>MSEKNTGKIVRYTLDLDNPPPFTAEELEQIEKLKNMRDEDIDLSDIPEQTGLAGWSRPGLYGGPVGALRLAEMRDKLLAQEKLLLLDDRVIEFFKQTGGKAPEKMNAVLLEYVEAHRKSA</sequence>
<dbReference type="EMBL" id="FZOU01000006">
    <property type="protein sequence ID" value="SNT24714.1"/>
    <property type="molecule type" value="Genomic_DNA"/>
</dbReference>
<evidence type="ECO:0000313" key="2">
    <source>
        <dbReference type="Proteomes" id="UP000198356"/>
    </source>
</evidence>
<dbReference type="Proteomes" id="UP000198356">
    <property type="component" value="Unassembled WGS sequence"/>
</dbReference>
<name>A0A239L598_9BACT</name>
<dbReference type="AlphaFoldDB" id="A0A239L598"/>
<reference evidence="1 2" key="1">
    <citation type="submission" date="2017-06" db="EMBL/GenBank/DDBJ databases">
        <authorList>
            <person name="Kim H.J."/>
            <person name="Triplett B.A."/>
        </authorList>
    </citation>
    <scope>NUCLEOTIDE SEQUENCE [LARGE SCALE GENOMIC DNA]</scope>
    <source>
        <strain evidence="1 2">DSM 18704</strain>
    </source>
</reference>
<evidence type="ECO:0008006" key="3">
    <source>
        <dbReference type="Google" id="ProtNLM"/>
    </source>
</evidence>
<keyword evidence="2" id="KW-1185">Reference proteome</keyword>
<dbReference type="OrthoDB" id="9796641at2"/>
<dbReference type="RefSeq" id="WP_142988383.1">
    <property type="nucleotide sequence ID" value="NZ_FZOU01000006.1"/>
</dbReference>